<evidence type="ECO:0008006" key="4">
    <source>
        <dbReference type="Google" id="ProtNLM"/>
    </source>
</evidence>
<dbReference type="EMBL" id="CP092879">
    <property type="protein sequence ID" value="UYV78873.1"/>
    <property type="molecule type" value="Genomic_DNA"/>
</dbReference>
<dbReference type="Proteomes" id="UP001235939">
    <property type="component" value="Chromosome 17"/>
</dbReference>
<keyword evidence="3" id="KW-1185">Reference proteome</keyword>
<dbReference type="Gene3D" id="3.30.420.10">
    <property type="entry name" value="Ribonuclease H-like superfamily/Ribonuclease H"/>
    <property type="match status" value="1"/>
</dbReference>
<proteinExistence type="predicted"/>
<feature type="region of interest" description="Disordered" evidence="1">
    <location>
        <begin position="225"/>
        <end position="252"/>
    </location>
</feature>
<evidence type="ECO:0000256" key="1">
    <source>
        <dbReference type="SAM" id="MobiDB-lite"/>
    </source>
</evidence>
<dbReference type="PANTHER" id="PTHR46068">
    <property type="entry name" value="PROTEIN CBG27172"/>
    <property type="match status" value="1"/>
</dbReference>
<evidence type="ECO:0000313" key="2">
    <source>
        <dbReference type="EMBL" id="UYV78873.1"/>
    </source>
</evidence>
<reference evidence="2 3" key="1">
    <citation type="submission" date="2022-01" db="EMBL/GenBank/DDBJ databases">
        <title>A chromosomal length assembly of Cordylochernes scorpioides.</title>
        <authorList>
            <person name="Zeh D."/>
            <person name="Zeh J."/>
        </authorList>
    </citation>
    <scope>NUCLEOTIDE SEQUENCE [LARGE SCALE GENOMIC DNA]</scope>
    <source>
        <strain evidence="2">IN4F17</strain>
        <tissue evidence="2">Whole Body</tissue>
    </source>
</reference>
<name>A0ABY6LCH5_9ARAC</name>
<evidence type="ECO:0000313" key="3">
    <source>
        <dbReference type="Proteomes" id="UP001235939"/>
    </source>
</evidence>
<organism evidence="2 3">
    <name type="scientific">Cordylochernes scorpioides</name>
    <dbReference type="NCBI Taxonomy" id="51811"/>
    <lineage>
        <taxon>Eukaryota</taxon>
        <taxon>Metazoa</taxon>
        <taxon>Ecdysozoa</taxon>
        <taxon>Arthropoda</taxon>
        <taxon>Chelicerata</taxon>
        <taxon>Arachnida</taxon>
        <taxon>Pseudoscorpiones</taxon>
        <taxon>Cheliferoidea</taxon>
        <taxon>Chernetidae</taxon>
        <taxon>Cordylochernes</taxon>
    </lineage>
</organism>
<dbReference type="PANTHER" id="PTHR46068:SF1">
    <property type="entry name" value="TRANSPOSASE IS30-LIKE HTH DOMAIN-CONTAINING PROTEIN"/>
    <property type="match status" value="1"/>
</dbReference>
<dbReference type="InterPro" id="IPR036397">
    <property type="entry name" value="RNaseH_sf"/>
</dbReference>
<accession>A0ABY6LCH5</accession>
<gene>
    <name evidence="2" type="ORF">LAZ67_17000091</name>
</gene>
<protein>
    <recommendedName>
        <fullName evidence="4">Transposase</fullName>
    </recommendedName>
</protein>
<sequence length="413" mass="47535">MKLGVKLVKVPQQTVSKPIHHFTELGHESDHTGKERKRTANTSANYKVIKKRLQRNSRVSMRQFARETGISKSLVHRIAKRELNLNAYKFQKHWATGQRWERIFFTDEKLFTLEQAQIHQNDRRWPGFVPVANFPPLVFVDREVKINQEVYRREILKAVALPRAQKHFGDANCTFQQDSTPAHKVKLLRTVVRLCLIRYANVILPTYGKAGSRVREASVDVLPTRGQQEAEAGLDVSTERDRGQPTGQSAQYQQHFPQGIPYGRKAENIIIGNLLIAARLRVRLHRSRLTIVFNAQGEPHRGREPEAHRIQLLYRALRQLYLKPGGHRWVPGRLLWRTVTHLIENISALVRWNLKLRGTLPESLRRNIIYLVPKPHGCPGLNRYRPISLPTVDYKIVSGVIMGCHLPAIVAEC</sequence>